<dbReference type="STRING" id="194439.CT0287"/>
<feature type="region of interest" description="Disordered" evidence="1">
    <location>
        <begin position="1"/>
        <end position="62"/>
    </location>
</feature>
<protein>
    <submittedName>
        <fullName evidence="2">Uncharacterized protein</fullName>
    </submittedName>
</protein>
<dbReference type="EnsemblBacteria" id="AAM71533">
    <property type="protein sequence ID" value="AAM71533"/>
    <property type="gene ID" value="CT0287"/>
</dbReference>
<evidence type="ECO:0000313" key="2">
    <source>
        <dbReference type="EMBL" id="AAM71533.1"/>
    </source>
</evidence>
<dbReference type="AlphaFoldDB" id="Q8KFN5"/>
<organism evidence="2 3">
    <name type="scientific">Chlorobaculum tepidum (strain ATCC 49652 / DSM 12025 / NBRC 103806 / TLS)</name>
    <name type="common">Chlorobium tepidum</name>
    <dbReference type="NCBI Taxonomy" id="194439"/>
    <lineage>
        <taxon>Bacteria</taxon>
        <taxon>Pseudomonadati</taxon>
        <taxon>Chlorobiota</taxon>
        <taxon>Chlorobiia</taxon>
        <taxon>Chlorobiales</taxon>
        <taxon>Chlorobiaceae</taxon>
        <taxon>Chlorobaculum</taxon>
    </lineage>
</organism>
<dbReference type="KEGG" id="cte:CT0287"/>
<feature type="compositionally biased region" description="Low complexity" evidence="1">
    <location>
        <begin position="32"/>
        <end position="46"/>
    </location>
</feature>
<keyword evidence="3" id="KW-1185">Reference proteome</keyword>
<evidence type="ECO:0000256" key="1">
    <source>
        <dbReference type="SAM" id="MobiDB-lite"/>
    </source>
</evidence>
<reference evidence="2 3" key="1">
    <citation type="journal article" date="2002" name="Proc. Natl. Acad. Sci. U.S.A.">
        <title>The complete genome sequence of Chlorobium tepidum TLS, a photosynthetic, anaerobic, green-sulfur bacterium.</title>
        <authorList>
            <person name="Eisen J.A."/>
            <person name="Nelson K.E."/>
            <person name="Paulsen I.T."/>
            <person name="Heidelberg J.F."/>
            <person name="Wu M."/>
            <person name="Dodson R.J."/>
            <person name="Deboy R."/>
            <person name="Gwinn M.L."/>
            <person name="Nelson W.C."/>
            <person name="Haft D.H."/>
            <person name="Hickey E.K."/>
            <person name="Peterson J.D."/>
            <person name="Durkin A.S."/>
            <person name="Kolonay J.L."/>
            <person name="Yang F."/>
            <person name="Holt I."/>
            <person name="Umayam L.A."/>
            <person name="Mason T."/>
            <person name="Brenner M."/>
            <person name="Shea T.P."/>
            <person name="Parksey D."/>
            <person name="Nierman W.C."/>
            <person name="Feldblyum T.V."/>
            <person name="Hansen C.L."/>
            <person name="Craven M.B."/>
            <person name="Radune D."/>
            <person name="Vamathevan J."/>
            <person name="Khouri H."/>
            <person name="White O."/>
            <person name="Gruber T.M."/>
            <person name="Ketchum K.A."/>
            <person name="Venter J.C."/>
            <person name="Tettelin H."/>
            <person name="Bryant D.A."/>
            <person name="Fraser C.M."/>
        </authorList>
    </citation>
    <scope>NUCLEOTIDE SEQUENCE [LARGE SCALE GENOMIC DNA]</scope>
    <source>
        <strain evidence="3">ATCC 49652 / DSM 12025 / NBRC 103806 / TLS</strain>
    </source>
</reference>
<name>Q8KFN5_CHLTE</name>
<dbReference type="Proteomes" id="UP000001007">
    <property type="component" value="Chromosome"/>
</dbReference>
<dbReference type="HOGENOM" id="CLU_2895840_0_0_10"/>
<accession>Q8KFN5</accession>
<dbReference type="EMBL" id="AE006470">
    <property type="protein sequence ID" value="AAM71533.1"/>
    <property type="molecule type" value="Genomic_DNA"/>
</dbReference>
<gene>
    <name evidence="2" type="ordered locus">CT0287</name>
</gene>
<sequence>MFFRVITHNHKNRQPKSLATDGKSSERKENINVRNNNAGNAEAESAGQKKSQDFRSLRTSRA</sequence>
<evidence type="ECO:0000313" key="3">
    <source>
        <dbReference type="Proteomes" id="UP000001007"/>
    </source>
</evidence>
<proteinExistence type="predicted"/>